<evidence type="ECO:0000256" key="2">
    <source>
        <dbReference type="ARBA" id="ARBA00004167"/>
    </source>
</evidence>
<dbReference type="EMBL" id="BKCJ010001206">
    <property type="protein sequence ID" value="GEU39682.1"/>
    <property type="molecule type" value="Genomic_DNA"/>
</dbReference>
<evidence type="ECO:0000256" key="7">
    <source>
        <dbReference type="ARBA" id="ARBA00023136"/>
    </source>
</evidence>
<organism evidence="12">
    <name type="scientific">Tanacetum cinerariifolium</name>
    <name type="common">Dalmatian daisy</name>
    <name type="synonym">Chrysanthemum cinerariifolium</name>
    <dbReference type="NCBI Taxonomy" id="118510"/>
    <lineage>
        <taxon>Eukaryota</taxon>
        <taxon>Viridiplantae</taxon>
        <taxon>Streptophyta</taxon>
        <taxon>Embryophyta</taxon>
        <taxon>Tracheophyta</taxon>
        <taxon>Spermatophyta</taxon>
        <taxon>Magnoliopsida</taxon>
        <taxon>eudicotyledons</taxon>
        <taxon>Gunneridae</taxon>
        <taxon>Pentapetalae</taxon>
        <taxon>asterids</taxon>
        <taxon>campanulids</taxon>
        <taxon>Asterales</taxon>
        <taxon>Asteraceae</taxon>
        <taxon>Asteroideae</taxon>
        <taxon>Anthemideae</taxon>
        <taxon>Anthemidinae</taxon>
        <taxon>Tanacetum</taxon>
    </lineage>
</organism>
<evidence type="ECO:0000256" key="5">
    <source>
        <dbReference type="ARBA" id="ARBA00023015"/>
    </source>
</evidence>
<evidence type="ECO:0000256" key="3">
    <source>
        <dbReference type="ARBA" id="ARBA00022692"/>
    </source>
</evidence>
<keyword evidence="10" id="KW-0539">Nucleus</keyword>
<dbReference type="SUPFAM" id="SSF101941">
    <property type="entry name" value="NAC domain"/>
    <property type="match status" value="1"/>
</dbReference>
<evidence type="ECO:0000256" key="1">
    <source>
        <dbReference type="ARBA" id="ARBA00004123"/>
    </source>
</evidence>
<comment type="subcellular location">
    <subcellularLocation>
        <location evidence="2">Membrane</location>
        <topology evidence="2">Single-pass membrane protein</topology>
    </subcellularLocation>
    <subcellularLocation>
        <location evidence="1">Nucleus</location>
    </subcellularLocation>
</comment>
<keyword evidence="8" id="KW-0010">Activator</keyword>
<evidence type="ECO:0000256" key="8">
    <source>
        <dbReference type="ARBA" id="ARBA00023159"/>
    </source>
</evidence>
<keyword evidence="5" id="KW-0805">Transcription regulation</keyword>
<evidence type="ECO:0000256" key="6">
    <source>
        <dbReference type="ARBA" id="ARBA00023125"/>
    </source>
</evidence>
<evidence type="ECO:0000259" key="11">
    <source>
        <dbReference type="PROSITE" id="PS51005"/>
    </source>
</evidence>
<evidence type="ECO:0000256" key="9">
    <source>
        <dbReference type="ARBA" id="ARBA00023163"/>
    </source>
</evidence>
<dbReference type="GO" id="GO:0006355">
    <property type="term" value="P:regulation of DNA-templated transcription"/>
    <property type="evidence" value="ECO:0007669"/>
    <property type="project" value="InterPro"/>
</dbReference>
<evidence type="ECO:0000256" key="4">
    <source>
        <dbReference type="ARBA" id="ARBA00022989"/>
    </source>
</evidence>
<proteinExistence type="predicted"/>
<evidence type="ECO:0000256" key="10">
    <source>
        <dbReference type="ARBA" id="ARBA00023242"/>
    </source>
</evidence>
<keyword evidence="9" id="KW-0804">Transcription</keyword>
<evidence type="ECO:0000313" key="12">
    <source>
        <dbReference type="EMBL" id="GEU39682.1"/>
    </source>
</evidence>
<keyword evidence="4" id="KW-1133">Transmembrane helix</keyword>
<dbReference type="PANTHER" id="PTHR31744">
    <property type="entry name" value="PROTEIN CUP-SHAPED COTYLEDON 2-RELATED"/>
    <property type="match status" value="1"/>
</dbReference>
<dbReference type="GO" id="GO:0000976">
    <property type="term" value="F:transcription cis-regulatory region binding"/>
    <property type="evidence" value="ECO:0007669"/>
    <property type="project" value="UniProtKB-ARBA"/>
</dbReference>
<dbReference type="InterPro" id="IPR003441">
    <property type="entry name" value="NAC-dom"/>
</dbReference>
<dbReference type="Gene3D" id="2.170.150.80">
    <property type="entry name" value="NAC domain"/>
    <property type="match status" value="1"/>
</dbReference>
<dbReference type="GO" id="GO:0005634">
    <property type="term" value="C:nucleus"/>
    <property type="evidence" value="ECO:0007669"/>
    <property type="project" value="UniProtKB-SubCell"/>
</dbReference>
<dbReference type="InterPro" id="IPR036093">
    <property type="entry name" value="NAC_dom_sf"/>
</dbReference>
<accession>A0A6L2JSP8</accession>
<keyword evidence="6" id="KW-0238">DNA-binding</keyword>
<reference evidence="12" key="1">
    <citation type="journal article" date="2019" name="Sci. Rep.">
        <title>Draft genome of Tanacetum cinerariifolium, the natural source of mosquito coil.</title>
        <authorList>
            <person name="Yamashiro T."/>
            <person name="Shiraishi A."/>
            <person name="Satake H."/>
            <person name="Nakayama K."/>
        </authorList>
    </citation>
    <scope>NUCLEOTIDE SEQUENCE</scope>
</reference>
<dbReference type="PROSITE" id="PS51005">
    <property type="entry name" value="NAC"/>
    <property type="match status" value="1"/>
</dbReference>
<keyword evidence="3" id="KW-0812">Transmembrane</keyword>
<name>A0A6L2JSP8_TANCI</name>
<dbReference type="GO" id="GO:0016020">
    <property type="term" value="C:membrane"/>
    <property type="evidence" value="ECO:0007669"/>
    <property type="project" value="UniProtKB-SubCell"/>
</dbReference>
<dbReference type="AlphaFoldDB" id="A0A6L2JSP8"/>
<dbReference type="Pfam" id="PF02365">
    <property type="entry name" value="NAM"/>
    <property type="match status" value="1"/>
</dbReference>
<dbReference type="PANTHER" id="PTHR31744:SF216">
    <property type="entry name" value="NAC TRANSCRIPTION FACTOR"/>
    <property type="match status" value="1"/>
</dbReference>
<comment type="caution">
    <text evidence="12">The sequence shown here is derived from an EMBL/GenBank/DDBJ whole genome shotgun (WGS) entry which is preliminary data.</text>
</comment>
<keyword evidence="7" id="KW-0472">Membrane</keyword>
<protein>
    <submittedName>
        <fullName evidence="12">NAC domain-containing protein 17-like</fullName>
    </submittedName>
</protein>
<feature type="domain" description="NAC" evidence="11">
    <location>
        <begin position="5"/>
        <end position="119"/>
    </location>
</feature>
<gene>
    <name evidence="12" type="ORF">Tci_011660</name>
</gene>
<sequence length="119" mass="13926">MEKLFPPGFRFHPTDEELVLYWLKRKICGRSFKIDFIADLDVYKWDPDDFPEIKEFVQKQCDIDDVALMNAIIAVSKMFNKEYHAKQALKEQYAECNDIPPERPALALSYSTSKFIIAS</sequence>